<dbReference type="RefSeq" id="WP_179510457.1">
    <property type="nucleotide sequence ID" value="NZ_JACCBY010000008.1"/>
</dbReference>
<evidence type="ECO:0000313" key="2">
    <source>
        <dbReference type="Proteomes" id="UP000517753"/>
    </source>
</evidence>
<dbReference type="EMBL" id="JACCBY010000008">
    <property type="protein sequence ID" value="NYD92065.1"/>
    <property type="molecule type" value="Genomic_DNA"/>
</dbReference>
<name>A0A7Y9FRC7_9SPHN</name>
<dbReference type="PROSITE" id="PS51257">
    <property type="entry name" value="PROKAR_LIPOPROTEIN"/>
    <property type="match status" value="1"/>
</dbReference>
<gene>
    <name evidence="1" type="ORF">HD841_003885</name>
</gene>
<reference evidence="1 2" key="1">
    <citation type="submission" date="2020-08" db="EMBL/GenBank/DDBJ databases">
        <title>The Agave Microbiome: Exploring the role of microbial communities in plant adaptations to desert environments.</title>
        <authorList>
            <person name="Partida-Martinez L.P."/>
        </authorList>
    </citation>
    <scope>NUCLEOTIDE SEQUENCE [LARGE SCALE GENOMIC DNA]</scope>
    <source>
        <strain evidence="1 2">AS2.3</strain>
    </source>
</reference>
<accession>A0A7Y9FRC7</accession>
<proteinExistence type="predicted"/>
<protein>
    <submittedName>
        <fullName evidence="1">Uncharacterized protein</fullName>
    </submittedName>
</protein>
<comment type="caution">
    <text evidence="1">The sequence shown here is derived from an EMBL/GenBank/DDBJ whole genome shotgun (WGS) entry which is preliminary data.</text>
</comment>
<organism evidence="1 2">
    <name type="scientific">Sphingomonas melonis</name>
    <dbReference type="NCBI Taxonomy" id="152682"/>
    <lineage>
        <taxon>Bacteria</taxon>
        <taxon>Pseudomonadati</taxon>
        <taxon>Pseudomonadota</taxon>
        <taxon>Alphaproteobacteria</taxon>
        <taxon>Sphingomonadales</taxon>
        <taxon>Sphingomonadaceae</taxon>
        <taxon>Sphingomonas</taxon>
    </lineage>
</organism>
<dbReference type="Proteomes" id="UP000517753">
    <property type="component" value="Unassembled WGS sequence"/>
</dbReference>
<keyword evidence="2" id="KW-1185">Reference proteome</keyword>
<evidence type="ECO:0000313" key="1">
    <source>
        <dbReference type="EMBL" id="NYD92065.1"/>
    </source>
</evidence>
<dbReference type="AlphaFoldDB" id="A0A7Y9FRC7"/>
<sequence>MTDTRKVPLFVWGVLAALFIWLSCASTLGIVLARKAPAESFALGYHTAAAEAAVALAGLAADPQANGAAVAAHARAALRREAINVDAVAALGTITALNNNTFGAERMFAYAEQLSRRNIPTQLWLIENAVQQGKIEPALAHYDRAMSVSVNTRALLLPVLATAAASPTVARPLARLLSQRPLWWPAAIEQFIASPDPVHVLPPAVAALRLRPNVPEERAYLISAMKRLADAGAARAAFSLYRAAHPGFTTFSLLRAGDFEKVGDLPPFDWSLTDGANVSGVIQPGGIGSGSALFLSAEGGGQGEVARQVLLLPAATYRLMATTGNVPQERTDRPRIVISCLSPQKSVLLDQAFSTSGERGAPLAGSATVPAGCTSQLIQIVMHASLDGAGAGAMPWIDNIQIVPAGAR</sequence>